<dbReference type="STRING" id="1448315.A0A319CQJ0"/>
<proteinExistence type="predicted"/>
<protein>
    <recommendedName>
        <fullName evidence="7">Transcription factor domain-containing protein</fullName>
    </recommendedName>
</protein>
<reference evidence="5 6" key="1">
    <citation type="submission" date="2016-12" db="EMBL/GenBank/DDBJ databases">
        <title>The genomes of Aspergillus section Nigri reveals drivers in fungal speciation.</title>
        <authorList>
            <consortium name="DOE Joint Genome Institute"/>
            <person name="Vesth T.C."/>
            <person name="Nybo J."/>
            <person name="Theobald S."/>
            <person name="Brandl J."/>
            <person name="Frisvad J.C."/>
            <person name="Nielsen K.F."/>
            <person name="Lyhne E.K."/>
            <person name="Kogle M.E."/>
            <person name="Kuo A."/>
            <person name="Riley R."/>
            <person name="Clum A."/>
            <person name="Nolan M."/>
            <person name="Lipzen A."/>
            <person name="Salamov A."/>
            <person name="Henrissat B."/>
            <person name="Wiebenga A."/>
            <person name="De Vries R.P."/>
            <person name="Grigoriev I.V."/>
            <person name="Mortensen U.H."/>
            <person name="Andersen M.R."/>
            <person name="Baker S.E."/>
        </authorList>
    </citation>
    <scope>NUCLEOTIDE SEQUENCE [LARGE SCALE GENOMIC DNA]</scope>
    <source>
        <strain evidence="5 6">CBS 121591</strain>
    </source>
</reference>
<dbReference type="GeneID" id="37138075"/>
<dbReference type="GO" id="GO:0046872">
    <property type="term" value="F:metal ion binding"/>
    <property type="evidence" value="ECO:0007669"/>
    <property type="project" value="UniProtKB-KW"/>
</dbReference>
<keyword evidence="2" id="KW-0479">Metal-binding</keyword>
<dbReference type="GO" id="GO:0003677">
    <property type="term" value="F:DNA binding"/>
    <property type="evidence" value="ECO:0007669"/>
    <property type="project" value="UniProtKB-KW"/>
</dbReference>
<dbReference type="GO" id="GO:0003700">
    <property type="term" value="F:DNA-binding transcription factor activity"/>
    <property type="evidence" value="ECO:0007669"/>
    <property type="project" value="InterPro"/>
</dbReference>
<evidence type="ECO:0008006" key="7">
    <source>
        <dbReference type="Google" id="ProtNLM"/>
    </source>
</evidence>
<keyword evidence="3" id="KW-0238">DNA-binding</keyword>
<evidence type="ECO:0000256" key="4">
    <source>
        <dbReference type="ARBA" id="ARBA00023242"/>
    </source>
</evidence>
<dbReference type="PANTHER" id="PTHR46910:SF3">
    <property type="entry name" value="HALOTOLERANCE PROTEIN 9-RELATED"/>
    <property type="match status" value="1"/>
</dbReference>
<dbReference type="OrthoDB" id="39175at2759"/>
<dbReference type="CDD" id="cd12148">
    <property type="entry name" value="fungal_TF_MHR"/>
    <property type="match status" value="1"/>
</dbReference>
<dbReference type="PANTHER" id="PTHR46910">
    <property type="entry name" value="TRANSCRIPTION FACTOR PDR1"/>
    <property type="match status" value="1"/>
</dbReference>
<dbReference type="VEuPathDB" id="FungiDB:BO82DRAFT_355028"/>
<organism evidence="5 6">
    <name type="scientific">Aspergillus uvarum CBS 121591</name>
    <dbReference type="NCBI Taxonomy" id="1448315"/>
    <lineage>
        <taxon>Eukaryota</taxon>
        <taxon>Fungi</taxon>
        <taxon>Dikarya</taxon>
        <taxon>Ascomycota</taxon>
        <taxon>Pezizomycotina</taxon>
        <taxon>Eurotiomycetes</taxon>
        <taxon>Eurotiomycetidae</taxon>
        <taxon>Eurotiales</taxon>
        <taxon>Aspergillaceae</taxon>
        <taxon>Aspergillus</taxon>
        <taxon>Aspergillus subgen. Circumdati</taxon>
    </lineage>
</organism>
<dbReference type="InterPro" id="IPR050987">
    <property type="entry name" value="AtrR-like"/>
</dbReference>
<dbReference type="Proteomes" id="UP000248340">
    <property type="component" value="Unassembled WGS sequence"/>
</dbReference>
<evidence type="ECO:0000313" key="6">
    <source>
        <dbReference type="Proteomes" id="UP000248340"/>
    </source>
</evidence>
<keyword evidence="4" id="KW-0539">Nucleus</keyword>
<evidence type="ECO:0000256" key="2">
    <source>
        <dbReference type="ARBA" id="ARBA00022723"/>
    </source>
</evidence>
<dbReference type="GO" id="GO:0005634">
    <property type="term" value="C:nucleus"/>
    <property type="evidence" value="ECO:0007669"/>
    <property type="project" value="UniProtKB-SubCell"/>
</dbReference>
<dbReference type="AlphaFoldDB" id="A0A319CQJ0"/>
<keyword evidence="6" id="KW-1185">Reference proteome</keyword>
<accession>A0A319CQJ0</accession>
<evidence type="ECO:0000256" key="3">
    <source>
        <dbReference type="ARBA" id="ARBA00023125"/>
    </source>
</evidence>
<evidence type="ECO:0000256" key="1">
    <source>
        <dbReference type="ARBA" id="ARBA00004123"/>
    </source>
</evidence>
<dbReference type="RefSeq" id="XP_025491253.1">
    <property type="nucleotide sequence ID" value="XM_025635334.1"/>
</dbReference>
<comment type="subcellular location">
    <subcellularLocation>
        <location evidence="1">Nucleus</location>
    </subcellularLocation>
</comment>
<evidence type="ECO:0000313" key="5">
    <source>
        <dbReference type="EMBL" id="PYH81053.1"/>
    </source>
</evidence>
<gene>
    <name evidence="5" type="ORF">BO82DRAFT_355028</name>
</gene>
<name>A0A319CQJ0_9EURO</name>
<sequence length="378" mass="42509">MPNIIDSPRIRLEPVLYVLYYAILYIGCTFSANNGTAEPNFELAGSCYLACLRVLPVWQPQADGSALDFVAALFMVRIAMLCCDHDLAWLMHRNACAYAQRFNLHNLDSGDQTGLQHDASCDEGRRGFWQMIQIDLHVRLILDKPATITAGAWNVNLPWLSARSRPPPGDVKATAFLITSQMAMILLQFFTFFDNAVAGGQEDLRQRTKRLCQEIQHIFANWQVDEWFAAPSDRKVDNCYKSDVLLAGYTYIIFMLRKVEGLEHEPTEVSQAGSVSLIVRDASRRIVELLNHMLKLYPNPQGLLCVLGYYKPELAVGLLYSQVIDTPDTLESRADAERLRELGGSIRDIITRRQDLTPLARAIEALDGALPKESLSSE</sequence>
<dbReference type="EMBL" id="KZ821705">
    <property type="protein sequence ID" value="PYH81053.1"/>
    <property type="molecule type" value="Genomic_DNA"/>
</dbReference>